<evidence type="ECO:0000256" key="1">
    <source>
        <dbReference type="SAM" id="MobiDB-lite"/>
    </source>
</evidence>
<name>A0A2G9HBH6_9LAMI</name>
<dbReference type="Proteomes" id="UP000231279">
    <property type="component" value="Unassembled WGS sequence"/>
</dbReference>
<gene>
    <name evidence="3" type="ORF">CDL12_12514</name>
</gene>
<feature type="chain" id="PRO_5013674861" description="Glycine-rich protein" evidence="2">
    <location>
        <begin position="26"/>
        <end position="129"/>
    </location>
</feature>
<dbReference type="PANTHER" id="PTHR36245">
    <property type="entry name" value="GLYCINE-RICH PROTEIN DOT1-LIKE"/>
    <property type="match status" value="1"/>
</dbReference>
<dbReference type="AlphaFoldDB" id="A0A2G9HBH6"/>
<feature type="region of interest" description="Disordered" evidence="1">
    <location>
        <begin position="36"/>
        <end position="79"/>
    </location>
</feature>
<evidence type="ECO:0000256" key="2">
    <source>
        <dbReference type="SAM" id="SignalP"/>
    </source>
</evidence>
<comment type="caution">
    <text evidence="3">The sequence shown here is derived from an EMBL/GenBank/DDBJ whole genome shotgun (WGS) entry which is preliminary data.</text>
</comment>
<reference evidence="4" key="1">
    <citation type="journal article" date="2018" name="Gigascience">
        <title>Genome assembly of the Pink Ipe (Handroanthus impetiginosus, Bignoniaceae), a highly valued, ecologically keystone Neotropical timber forest tree.</title>
        <authorList>
            <person name="Silva-Junior O.B."/>
            <person name="Grattapaglia D."/>
            <person name="Novaes E."/>
            <person name="Collevatti R.G."/>
        </authorList>
    </citation>
    <scope>NUCLEOTIDE SEQUENCE [LARGE SCALE GENOMIC DNA]</scope>
    <source>
        <strain evidence="4">cv. UFG-1</strain>
    </source>
</reference>
<feature type="signal peptide" evidence="2">
    <location>
        <begin position="1"/>
        <end position="25"/>
    </location>
</feature>
<proteinExistence type="predicted"/>
<feature type="compositionally biased region" description="Basic and acidic residues" evidence="1">
    <location>
        <begin position="36"/>
        <end position="47"/>
    </location>
</feature>
<accession>A0A2G9HBH6</accession>
<sequence>MRSKKRLLFLIIAFLCFCIHRPATAKVFPLVRSQESIKEKATKDHQESSVNKLGHGGGGANGHDPSPSGGDTNGGSHGAGASVIPLYAAGAGNNHHYHHGGGNRKMSRMEHVTLIITAFACFALCIHKD</sequence>
<organism evidence="3 4">
    <name type="scientific">Handroanthus impetiginosus</name>
    <dbReference type="NCBI Taxonomy" id="429701"/>
    <lineage>
        <taxon>Eukaryota</taxon>
        <taxon>Viridiplantae</taxon>
        <taxon>Streptophyta</taxon>
        <taxon>Embryophyta</taxon>
        <taxon>Tracheophyta</taxon>
        <taxon>Spermatophyta</taxon>
        <taxon>Magnoliopsida</taxon>
        <taxon>eudicotyledons</taxon>
        <taxon>Gunneridae</taxon>
        <taxon>Pentapetalae</taxon>
        <taxon>asterids</taxon>
        <taxon>lamiids</taxon>
        <taxon>Lamiales</taxon>
        <taxon>Bignoniaceae</taxon>
        <taxon>Crescentiina</taxon>
        <taxon>Tabebuia alliance</taxon>
        <taxon>Handroanthus</taxon>
    </lineage>
</organism>
<evidence type="ECO:0000313" key="4">
    <source>
        <dbReference type="Proteomes" id="UP000231279"/>
    </source>
</evidence>
<keyword evidence="2" id="KW-0732">Signal</keyword>
<dbReference type="EMBL" id="NKXS01002193">
    <property type="protein sequence ID" value="PIN14864.1"/>
    <property type="molecule type" value="Genomic_DNA"/>
</dbReference>
<evidence type="ECO:0008006" key="5">
    <source>
        <dbReference type="Google" id="ProtNLM"/>
    </source>
</evidence>
<keyword evidence="4" id="KW-1185">Reference proteome</keyword>
<protein>
    <recommendedName>
        <fullName evidence="5">Glycine-rich protein</fullName>
    </recommendedName>
</protein>
<dbReference type="PANTHER" id="PTHR36245:SF5">
    <property type="entry name" value="GLYCINE-RICH PROTEIN DOT1-LIKE"/>
    <property type="match status" value="1"/>
</dbReference>
<evidence type="ECO:0000313" key="3">
    <source>
        <dbReference type="EMBL" id="PIN14864.1"/>
    </source>
</evidence>